<dbReference type="OrthoDB" id="9986881at2759"/>
<dbReference type="GO" id="GO:0005886">
    <property type="term" value="C:plasma membrane"/>
    <property type="evidence" value="ECO:0007669"/>
    <property type="project" value="TreeGrafter"/>
</dbReference>
<feature type="transmembrane region" description="Helical" evidence="11">
    <location>
        <begin position="396"/>
        <end position="422"/>
    </location>
</feature>
<organism evidence="13 14">
    <name type="scientific">Teratosphaeria nubilosa</name>
    <dbReference type="NCBI Taxonomy" id="161662"/>
    <lineage>
        <taxon>Eukaryota</taxon>
        <taxon>Fungi</taxon>
        <taxon>Dikarya</taxon>
        <taxon>Ascomycota</taxon>
        <taxon>Pezizomycotina</taxon>
        <taxon>Dothideomycetes</taxon>
        <taxon>Dothideomycetidae</taxon>
        <taxon>Mycosphaerellales</taxon>
        <taxon>Teratosphaeriaceae</taxon>
        <taxon>Teratosphaeria</taxon>
    </lineage>
</organism>
<gene>
    <name evidence="13" type="ORF">EJ03DRAFT_390553</name>
</gene>
<sequence length="654" mass="71327">MALIEYLNRHPQDDSPNHEAQAEQSRGQSEELPQDEAAAQQSAWSCSRGCSSTATAPASSDFKLAFVEYLDRHLTAVFGIQDLQLQLSYTMGSSKTEEADLSRLFADRSSTATASTQSNLSTLPAFDECKPYPPPLPQKEQYVVGFAGPDDPIHPQNWPLRTKFTISCILMLVALATAFASAVFSPAASALESHFHIGSEVATLATSLFVLGYASGPIFFAPMSELYGRRSPIIFTALGFGIFNIAVAVAKDIQTVMICRFFAGFFGSGPLTIVAAVYSDMFSNEVRGISIALFAATIICGPFTAPMIGGFVTLNLGWRWTAYIPAIMGFAAAALAIVFQKESYTPVILVAKAAELRRKTKNWGIHAKLEEVEIDFNELVHKNIARPLRILFTEPIVLLITIYTSFIYGLLYLSLTAYALVFEEVYGFSQGVAGLPYLALIAGVFIAFAIVVATNKSYVRKLKANNNIPVPEWRLPIVVAGGIIFPCGLFWFGWGGYQSSVSFWCPTIAGVFMGFSLYIVNLQCLNYIIDAYLMFAASAIAAVTVMRSIFGAVFPLFAAYMVKGIGIQWSMTLLGCVAVLFIPMPFIFYRYGKKIRKLSKFAPALDIEQDERRKDEESKGGGPGDGFPHAAPSLNESTSGELAAAQEKKIETSL</sequence>
<feature type="transmembrane region" description="Helical" evidence="11">
    <location>
        <begin position="262"/>
        <end position="279"/>
    </location>
</feature>
<dbReference type="Proteomes" id="UP000799436">
    <property type="component" value="Unassembled WGS sequence"/>
</dbReference>
<keyword evidence="2" id="KW-0813">Transport</keyword>
<evidence type="ECO:0000256" key="11">
    <source>
        <dbReference type="SAM" id="Phobius"/>
    </source>
</evidence>
<name>A0A6G1L4Q3_9PEZI</name>
<feature type="transmembrane region" description="Helical" evidence="11">
    <location>
        <begin position="164"/>
        <end position="189"/>
    </location>
</feature>
<feature type="transmembrane region" description="Helical" evidence="11">
    <location>
        <begin position="233"/>
        <end position="250"/>
    </location>
</feature>
<evidence type="ECO:0000256" key="8">
    <source>
        <dbReference type="ARBA" id="ARBA00069139"/>
    </source>
</evidence>
<feature type="region of interest" description="Disordered" evidence="10">
    <location>
        <begin position="1"/>
        <end position="40"/>
    </location>
</feature>
<feature type="transmembrane region" description="Helical" evidence="11">
    <location>
        <begin position="567"/>
        <end position="589"/>
    </location>
</feature>
<dbReference type="SUPFAM" id="SSF103473">
    <property type="entry name" value="MFS general substrate transporter"/>
    <property type="match status" value="1"/>
</dbReference>
<evidence type="ECO:0000313" key="13">
    <source>
        <dbReference type="EMBL" id="KAF2767214.1"/>
    </source>
</evidence>
<reference evidence="13" key="1">
    <citation type="journal article" date="2020" name="Stud. Mycol.">
        <title>101 Dothideomycetes genomes: a test case for predicting lifestyles and emergence of pathogens.</title>
        <authorList>
            <person name="Haridas S."/>
            <person name="Albert R."/>
            <person name="Binder M."/>
            <person name="Bloem J."/>
            <person name="Labutti K."/>
            <person name="Salamov A."/>
            <person name="Andreopoulos B."/>
            <person name="Baker S."/>
            <person name="Barry K."/>
            <person name="Bills G."/>
            <person name="Bluhm B."/>
            <person name="Cannon C."/>
            <person name="Castanera R."/>
            <person name="Culley D."/>
            <person name="Daum C."/>
            <person name="Ezra D."/>
            <person name="Gonzalez J."/>
            <person name="Henrissat B."/>
            <person name="Kuo A."/>
            <person name="Liang C."/>
            <person name="Lipzen A."/>
            <person name="Lutzoni F."/>
            <person name="Magnuson J."/>
            <person name="Mondo S."/>
            <person name="Nolan M."/>
            <person name="Ohm R."/>
            <person name="Pangilinan J."/>
            <person name="Park H.-J."/>
            <person name="Ramirez L."/>
            <person name="Alfaro M."/>
            <person name="Sun H."/>
            <person name="Tritt A."/>
            <person name="Yoshinaga Y."/>
            <person name="Zwiers L.-H."/>
            <person name="Turgeon B."/>
            <person name="Goodwin S."/>
            <person name="Spatafora J."/>
            <person name="Crous P."/>
            <person name="Grigoriev I."/>
        </authorList>
    </citation>
    <scope>NUCLEOTIDE SEQUENCE</scope>
    <source>
        <strain evidence="13">CBS 116005</strain>
    </source>
</reference>
<dbReference type="InterPro" id="IPR036259">
    <property type="entry name" value="MFS_trans_sf"/>
</dbReference>
<keyword evidence="5 11" id="KW-0472">Membrane</keyword>
<dbReference type="EMBL" id="ML995859">
    <property type="protein sequence ID" value="KAF2767214.1"/>
    <property type="molecule type" value="Genomic_DNA"/>
</dbReference>
<evidence type="ECO:0000256" key="4">
    <source>
        <dbReference type="ARBA" id="ARBA00022989"/>
    </source>
</evidence>
<protein>
    <recommendedName>
        <fullName evidence="8">Cercosporin MFS transporter CTB4</fullName>
    </recommendedName>
    <alternativeName>
        <fullName evidence="9">Cercosporin toxin biosynthesis cluster protein 4</fullName>
    </alternativeName>
</protein>
<feature type="transmembrane region" description="Helical" evidence="11">
    <location>
        <begin position="320"/>
        <end position="339"/>
    </location>
</feature>
<feature type="transmembrane region" description="Helical" evidence="11">
    <location>
        <begin position="434"/>
        <end position="454"/>
    </location>
</feature>
<dbReference type="InterPro" id="IPR011701">
    <property type="entry name" value="MFS"/>
</dbReference>
<comment type="function">
    <text evidence="7">MFS transporter; part of the gene cluster that mediates the biosynthesis of cercosporin, a light-activated, non-host-selective toxin. The perylenequinone chromophore of cercosporin absorbs light energy to attain an electronically-activated triplet state and produces active oxygen species such as the hydroxyl radical, superoxide, hydrogen peroxide or singlet oxygen upon reaction with oxygen molecules. These reactive oxygen species cause damage to various cellular components including lipids, proteins and nucleic acids. Responsible for secretion and accumulation of cercosporin, but does not play any roles in self-protection against the toxicity of cercosporin.</text>
</comment>
<dbReference type="AlphaFoldDB" id="A0A6G1L4Q3"/>
<dbReference type="PROSITE" id="PS50850">
    <property type="entry name" value="MFS"/>
    <property type="match status" value="1"/>
</dbReference>
<feature type="transmembrane region" description="Helical" evidence="11">
    <location>
        <begin position="475"/>
        <end position="495"/>
    </location>
</feature>
<keyword evidence="4 11" id="KW-1133">Transmembrane helix</keyword>
<feature type="compositionally biased region" description="Basic and acidic residues" evidence="10">
    <location>
        <begin position="610"/>
        <end position="619"/>
    </location>
</feature>
<comment type="similarity">
    <text evidence="6">Belongs to the major facilitator superfamily. CAR1 family.</text>
</comment>
<evidence type="ECO:0000256" key="3">
    <source>
        <dbReference type="ARBA" id="ARBA00022692"/>
    </source>
</evidence>
<accession>A0A6G1L4Q3</accession>
<keyword evidence="14" id="KW-1185">Reference proteome</keyword>
<feature type="compositionally biased region" description="Basic and acidic residues" evidence="10">
    <location>
        <begin position="7"/>
        <end position="21"/>
    </location>
</feature>
<keyword evidence="3 11" id="KW-0812">Transmembrane</keyword>
<evidence type="ECO:0000256" key="5">
    <source>
        <dbReference type="ARBA" id="ARBA00023136"/>
    </source>
</evidence>
<evidence type="ECO:0000313" key="14">
    <source>
        <dbReference type="Proteomes" id="UP000799436"/>
    </source>
</evidence>
<dbReference type="Pfam" id="PF07690">
    <property type="entry name" value="MFS_1"/>
    <property type="match status" value="1"/>
</dbReference>
<comment type="subcellular location">
    <subcellularLocation>
        <location evidence="1">Membrane</location>
        <topology evidence="1">Multi-pass membrane protein</topology>
    </subcellularLocation>
</comment>
<evidence type="ECO:0000256" key="7">
    <source>
        <dbReference type="ARBA" id="ARBA00053977"/>
    </source>
</evidence>
<feature type="transmembrane region" description="Helical" evidence="11">
    <location>
        <begin position="201"/>
        <end position="221"/>
    </location>
</feature>
<evidence type="ECO:0000259" key="12">
    <source>
        <dbReference type="PROSITE" id="PS50850"/>
    </source>
</evidence>
<feature type="transmembrane region" description="Helical" evidence="11">
    <location>
        <begin position="291"/>
        <end position="314"/>
    </location>
</feature>
<dbReference type="PANTHER" id="PTHR23502">
    <property type="entry name" value="MAJOR FACILITATOR SUPERFAMILY"/>
    <property type="match status" value="1"/>
</dbReference>
<dbReference type="PANTHER" id="PTHR23502:SF31">
    <property type="entry name" value="POLYAMINE TRANSPORTER 1"/>
    <property type="match status" value="1"/>
</dbReference>
<evidence type="ECO:0000256" key="2">
    <source>
        <dbReference type="ARBA" id="ARBA00022448"/>
    </source>
</evidence>
<proteinExistence type="inferred from homology"/>
<dbReference type="GO" id="GO:0022857">
    <property type="term" value="F:transmembrane transporter activity"/>
    <property type="evidence" value="ECO:0007669"/>
    <property type="project" value="InterPro"/>
</dbReference>
<feature type="domain" description="Major facilitator superfamily (MFS) profile" evidence="12">
    <location>
        <begin position="166"/>
        <end position="593"/>
    </location>
</feature>
<dbReference type="FunFam" id="1.20.1250.20:FF:000011">
    <property type="entry name" value="MFS multidrug transporter, putative"/>
    <property type="match status" value="1"/>
</dbReference>
<dbReference type="InterPro" id="IPR020846">
    <property type="entry name" value="MFS_dom"/>
</dbReference>
<dbReference type="CDD" id="cd17323">
    <property type="entry name" value="MFS_Tpo1_MDR_like"/>
    <property type="match status" value="1"/>
</dbReference>
<evidence type="ECO:0000256" key="1">
    <source>
        <dbReference type="ARBA" id="ARBA00004141"/>
    </source>
</evidence>
<feature type="transmembrane region" description="Helical" evidence="11">
    <location>
        <begin position="501"/>
        <end position="520"/>
    </location>
</feature>
<feature type="region of interest" description="Disordered" evidence="10">
    <location>
        <begin position="609"/>
        <end position="654"/>
    </location>
</feature>
<dbReference type="Gene3D" id="1.20.1250.20">
    <property type="entry name" value="MFS general substrate transporter like domains"/>
    <property type="match status" value="1"/>
</dbReference>
<evidence type="ECO:0000256" key="6">
    <source>
        <dbReference type="ARBA" id="ARBA00038347"/>
    </source>
</evidence>
<evidence type="ECO:0000256" key="9">
    <source>
        <dbReference type="ARBA" id="ARBA00077167"/>
    </source>
</evidence>
<feature type="transmembrane region" description="Helical" evidence="11">
    <location>
        <begin position="532"/>
        <end position="561"/>
    </location>
</feature>
<evidence type="ECO:0000256" key="10">
    <source>
        <dbReference type="SAM" id="MobiDB-lite"/>
    </source>
</evidence>